<dbReference type="InterPro" id="IPR049726">
    <property type="entry name" value="TtfA-like_core"/>
</dbReference>
<evidence type="ECO:0008006" key="3">
    <source>
        <dbReference type="Google" id="ProtNLM"/>
    </source>
</evidence>
<feature type="compositionally biased region" description="Basic and acidic residues" evidence="1">
    <location>
        <begin position="204"/>
        <end position="225"/>
    </location>
</feature>
<feature type="compositionally biased region" description="Basic and acidic residues" evidence="1">
    <location>
        <begin position="253"/>
        <end position="305"/>
    </location>
</feature>
<comment type="caution">
    <text evidence="2">The sequence shown here is derived from an EMBL/GenBank/DDBJ whole genome shotgun (WGS) entry which is preliminary data.</text>
</comment>
<reference evidence="2" key="1">
    <citation type="submission" date="2019-07" db="EMBL/GenBank/DDBJ databases">
        <title>Genomic Encyclopedia of Type Strains, Phase IV (KMG-IV): sequencing the most valuable type-strain genomes for metagenomic binning, comparative biology and taxonomic classification.</title>
        <authorList>
            <person name="Goeker M."/>
        </authorList>
    </citation>
    <scope>NUCLEOTIDE SEQUENCE</scope>
    <source>
        <strain evidence="2">DSM 44596</strain>
    </source>
</reference>
<accession>A0A652YWB2</accession>
<gene>
    <name evidence="2" type="ORF">FNL38_101135</name>
</gene>
<organism evidence="2">
    <name type="scientific">Nocardia globerula</name>
    <dbReference type="NCBI Taxonomy" id="1818"/>
    <lineage>
        <taxon>Bacteria</taxon>
        <taxon>Bacillati</taxon>
        <taxon>Actinomycetota</taxon>
        <taxon>Actinomycetes</taxon>
        <taxon>Mycobacteriales</taxon>
        <taxon>Nocardiaceae</taxon>
        <taxon>Nocardia</taxon>
    </lineage>
</organism>
<sequence length="328" mass="36281">MTGMWFGLALVALAGAGALLYVDRTRRDQSGRVRQIWAKAQGYTYTGADDQLAGEWHRAAMAKQDYLTATDVVRGTRRGEQFVLFDLEETATIVAVRREVGSDVDIDLRLKSTAPPKDGDLNLLGAIGPRVVFATDLEIARRVCDQRMVAFTESVPPAISMLWSEGRWTLGSLPVSSTGRDWDAAIEAVARLSGILHVLPPVTDPRELEVDHDPTRPRPRSDKSDAPLNREAPQAVRSAPQAPPVVRGAQQTPRREAPESQRREAPESQRREAPESQRREAPESQRREESDVPRRTAPELPRREFPAPSTTPKPNPGTPRSGTVRPVD</sequence>
<dbReference type="CDD" id="cd21904">
    <property type="entry name" value="TtfA-like"/>
    <property type="match status" value="1"/>
</dbReference>
<name>A0A652YWB2_NOCGL</name>
<evidence type="ECO:0000256" key="1">
    <source>
        <dbReference type="SAM" id="MobiDB-lite"/>
    </source>
</evidence>
<dbReference type="EMBL" id="VNIQ01000001">
    <property type="protein sequence ID" value="TYQ07770.1"/>
    <property type="molecule type" value="Genomic_DNA"/>
</dbReference>
<dbReference type="AlphaFoldDB" id="A0A652YWB2"/>
<feature type="region of interest" description="Disordered" evidence="1">
    <location>
        <begin position="204"/>
        <end position="328"/>
    </location>
</feature>
<proteinExistence type="predicted"/>
<protein>
    <recommendedName>
        <fullName evidence="3">Secreted protein</fullName>
    </recommendedName>
</protein>
<evidence type="ECO:0000313" key="2">
    <source>
        <dbReference type="EMBL" id="TYQ07770.1"/>
    </source>
</evidence>